<keyword evidence="2" id="KW-1185">Reference proteome</keyword>
<name>A0ABS5KQP1_9ACTN</name>
<sequence length="107" mass="11507">MTSDGTWDTIAQLTAWLDRDSPVPPDQALQVRILKITEETGEAAQALIGATGANPRKGHSHTMADVSKELCDVILTAMVALRTLTPDAQTTFAKHLANVADRSLTPR</sequence>
<evidence type="ECO:0000313" key="2">
    <source>
        <dbReference type="Proteomes" id="UP000730482"/>
    </source>
</evidence>
<dbReference type="SUPFAM" id="SSF101386">
    <property type="entry name" value="all-alpha NTP pyrophosphatases"/>
    <property type="match status" value="1"/>
</dbReference>
<evidence type="ECO:0000313" key="1">
    <source>
        <dbReference type="EMBL" id="MBS2548363.1"/>
    </source>
</evidence>
<organism evidence="1 2">
    <name type="scientific">Catenulispora pinistramenti</name>
    <dbReference type="NCBI Taxonomy" id="2705254"/>
    <lineage>
        <taxon>Bacteria</taxon>
        <taxon>Bacillati</taxon>
        <taxon>Actinomycetota</taxon>
        <taxon>Actinomycetes</taxon>
        <taxon>Catenulisporales</taxon>
        <taxon>Catenulisporaceae</taxon>
        <taxon>Catenulispora</taxon>
    </lineage>
</organism>
<dbReference type="InterPro" id="IPR044548">
    <property type="entry name" value="AF0060_NTP-PPase_MazG-like"/>
</dbReference>
<proteinExistence type="predicted"/>
<dbReference type="Gene3D" id="1.10.287.1080">
    <property type="entry name" value="MazG-like"/>
    <property type="match status" value="1"/>
</dbReference>
<dbReference type="Proteomes" id="UP000730482">
    <property type="component" value="Unassembled WGS sequence"/>
</dbReference>
<protein>
    <submittedName>
        <fullName evidence="1">MazG-like family protein</fullName>
    </submittedName>
</protein>
<dbReference type="CDD" id="cd11533">
    <property type="entry name" value="NTP-PPase_Af0060_like"/>
    <property type="match status" value="1"/>
</dbReference>
<comment type="caution">
    <text evidence="1">The sequence shown here is derived from an EMBL/GenBank/DDBJ whole genome shotgun (WGS) entry which is preliminary data.</text>
</comment>
<dbReference type="EMBL" id="JAAFYZ010000047">
    <property type="protein sequence ID" value="MBS2548363.1"/>
    <property type="molecule type" value="Genomic_DNA"/>
</dbReference>
<reference evidence="1 2" key="1">
    <citation type="submission" date="2020-02" db="EMBL/GenBank/DDBJ databases">
        <title>Acidophilic actinobacteria isolated from forest soil.</title>
        <authorList>
            <person name="Golinska P."/>
        </authorList>
    </citation>
    <scope>NUCLEOTIDE SEQUENCE [LARGE SCALE GENOMIC DNA]</scope>
    <source>
        <strain evidence="1 2">NL8</strain>
    </source>
</reference>
<accession>A0ABS5KQP1</accession>
<dbReference type="RefSeq" id="WP_212009950.1">
    <property type="nucleotide sequence ID" value="NZ_JAAFYZ010000047.1"/>
</dbReference>
<gene>
    <name evidence="1" type="ORF">KGQ19_15970</name>
</gene>